<keyword evidence="5" id="KW-1185">Reference proteome</keyword>
<keyword evidence="1" id="KW-0067">ATP-binding</keyword>
<evidence type="ECO:0000313" key="4">
    <source>
        <dbReference type="EMBL" id="OAA53073.1"/>
    </source>
</evidence>
<feature type="binding site" evidence="1">
    <location>
        <position position="322"/>
    </location>
    <ligand>
        <name>ATP</name>
        <dbReference type="ChEBI" id="CHEBI:30616"/>
    </ligand>
</feature>
<reference evidence="4 5" key="1">
    <citation type="journal article" date="2016" name="Genome Biol. Evol.">
        <title>Divergent and convergent evolution of fungal pathogenicity.</title>
        <authorList>
            <person name="Shang Y."/>
            <person name="Xiao G."/>
            <person name="Zheng P."/>
            <person name="Cen K."/>
            <person name="Zhan S."/>
            <person name="Wang C."/>
        </authorList>
    </citation>
    <scope>NUCLEOTIDE SEQUENCE [LARGE SCALE GENOMIC DNA]</scope>
    <source>
        <strain evidence="4 5">ARSEF 2679</strain>
    </source>
</reference>
<name>A0A167LGT0_CORFA</name>
<keyword evidence="4" id="KW-0418">Kinase</keyword>
<dbReference type="Gene3D" id="1.10.510.10">
    <property type="entry name" value="Transferase(Phosphotransferase) domain 1"/>
    <property type="match status" value="1"/>
</dbReference>
<protein>
    <submittedName>
        <fullName evidence="4">Protein kinase-like domain protein</fullName>
    </submittedName>
</protein>
<proteinExistence type="predicted"/>
<keyword evidence="4" id="KW-0808">Transferase</keyword>
<feature type="domain" description="Protein kinase" evidence="3">
    <location>
        <begin position="294"/>
        <end position="594"/>
    </location>
</feature>
<dbReference type="InterPro" id="IPR011009">
    <property type="entry name" value="Kinase-like_dom_sf"/>
</dbReference>
<dbReference type="Pfam" id="PF00069">
    <property type="entry name" value="Pkinase"/>
    <property type="match status" value="1"/>
</dbReference>
<evidence type="ECO:0000256" key="2">
    <source>
        <dbReference type="SAM" id="MobiDB-lite"/>
    </source>
</evidence>
<dbReference type="STRING" id="1081104.A0A167LGT0"/>
<evidence type="ECO:0000313" key="5">
    <source>
        <dbReference type="Proteomes" id="UP000076744"/>
    </source>
</evidence>
<dbReference type="PROSITE" id="PS00107">
    <property type="entry name" value="PROTEIN_KINASE_ATP"/>
    <property type="match status" value="1"/>
</dbReference>
<keyword evidence="1" id="KW-0547">Nucleotide-binding</keyword>
<evidence type="ECO:0000259" key="3">
    <source>
        <dbReference type="PROSITE" id="PS50011"/>
    </source>
</evidence>
<dbReference type="OrthoDB" id="5979581at2759"/>
<sequence length="653" mass="73401">MDTTQSSQPTWGGPSRAFLRIVPLNAEARFEFSNVVDWLHRQRRRDDGPHRSTSDNAARIHARRYMHIEPSPVKDSEVGNLIRQRDTGLLSASPPCSSLGDHPPNEPHVLPSPRQPSNKPTAVACIWTGFYFLGLDMPPRQPARGWSVGRLRSDHLHNDIILSIEPSPLVMARKHHAVLQLSNLGRITVRGAANADCHVNDTILSSEGGKASNSALHINDEAATLTLGKLKYQVVYEDFSGTKHYRDQAKIYLERYLKQQISPLWDRIVKTPRAGVNRVPSGASTKIRIGQWQLTRAGTVGSGRSGRVSIGVNDSGETAALKRFTVDGDRERINFRREKIERITQLAKKEDEQRVLRLREALQDDTAEGRNYAVDVWFVLQPVVSSTLKKACQQWSQKDHAGRLKATRHVLLEILGPLDFLHRNGWMHGDLKHINVGVLDEHAENFQIVLLDMDEAFPAPERGRLHNEGPGNTGGTIGWLSPEREMKGYNQSCDVWSLGVLVVWLVTGEHPWLLSENPWQPGRQYKELRHLFHAKYQCVTSMMREWNDAELAELTLKMLRHPYAQDRQQQRPRITVAEAIAVLKPDEGPEHAVAKDFGHRDSGMLRQVLQDCDLILDLLMACENPSDSGESNNHTLAGLRSDSIADIASTIGE</sequence>
<dbReference type="GO" id="GO:0004674">
    <property type="term" value="F:protein serine/threonine kinase activity"/>
    <property type="evidence" value="ECO:0007669"/>
    <property type="project" value="TreeGrafter"/>
</dbReference>
<dbReference type="SUPFAM" id="SSF56112">
    <property type="entry name" value="Protein kinase-like (PK-like)"/>
    <property type="match status" value="1"/>
</dbReference>
<comment type="caution">
    <text evidence="4">The sequence shown here is derived from an EMBL/GenBank/DDBJ whole genome shotgun (WGS) entry which is preliminary data.</text>
</comment>
<organism evidence="4 5">
    <name type="scientific">Cordyceps fumosorosea (strain ARSEF 2679)</name>
    <name type="common">Isaria fumosorosea</name>
    <dbReference type="NCBI Taxonomy" id="1081104"/>
    <lineage>
        <taxon>Eukaryota</taxon>
        <taxon>Fungi</taxon>
        <taxon>Dikarya</taxon>
        <taxon>Ascomycota</taxon>
        <taxon>Pezizomycotina</taxon>
        <taxon>Sordariomycetes</taxon>
        <taxon>Hypocreomycetidae</taxon>
        <taxon>Hypocreales</taxon>
        <taxon>Cordycipitaceae</taxon>
        <taxon>Cordyceps</taxon>
    </lineage>
</organism>
<dbReference type="PROSITE" id="PS50011">
    <property type="entry name" value="PROTEIN_KINASE_DOM"/>
    <property type="match status" value="1"/>
</dbReference>
<accession>A0A167LGT0</accession>
<dbReference type="GO" id="GO:0005737">
    <property type="term" value="C:cytoplasm"/>
    <property type="evidence" value="ECO:0007669"/>
    <property type="project" value="TreeGrafter"/>
</dbReference>
<dbReference type="SMART" id="SM00220">
    <property type="entry name" value="S_TKc"/>
    <property type="match status" value="1"/>
</dbReference>
<dbReference type="InterPro" id="IPR000719">
    <property type="entry name" value="Prot_kinase_dom"/>
</dbReference>
<evidence type="ECO:0000256" key="1">
    <source>
        <dbReference type="PROSITE-ProRule" id="PRU10141"/>
    </source>
</evidence>
<dbReference type="GeneID" id="30025319"/>
<gene>
    <name evidence="4" type="ORF">ISF_09027</name>
</gene>
<feature type="region of interest" description="Disordered" evidence="2">
    <location>
        <begin position="89"/>
        <end position="117"/>
    </location>
</feature>
<dbReference type="Proteomes" id="UP000076744">
    <property type="component" value="Unassembled WGS sequence"/>
</dbReference>
<dbReference type="InterPro" id="IPR053235">
    <property type="entry name" value="Ser_Thr_kinase"/>
</dbReference>
<dbReference type="GO" id="GO:0005524">
    <property type="term" value="F:ATP binding"/>
    <property type="evidence" value="ECO:0007669"/>
    <property type="project" value="UniProtKB-UniRule"/>
</dbReference>
<dbReference type="AlphaFoldDB" id="A0A167LGT0"/>
<dbReference type="RefSeq" id="XP_018700155.1">
    <property type="nucleotide sequence ID" value="XM_018852630.1"/>
</dbReference>
<dbReference type="InterPro" id="IPR017441">
    <property type="entry name" value="Protein_kinase_ATP_BS"/>
</dbReference>
<dbReference type="PANTHER" id="PTHR24361">
    <property type="entry name" value="MITOGEN-ACTIVATED KINASE KINASE KINASE"/>
    <property type="match status" value="1"/>
</dbReference>
<dbReference type="EMBL" id="AZHB01000040">
    <property type="protein sequence ID" value="OAA53073.1"/>
    <property type="molecule type" value="Genomic_DNA"/>
</dbReference>